<dbReference type="PANTHER" id="PTHR48207">
    <property type="entry name" value="SUCCINATE--HYDROXYMETHYLGLUTARATE COA-TRANSFERASE"/>
    <property type="match status" value="1"/>
</dbReference>
<dbReference type="Proteomes" id="UP001501671">
    <property type="component" value="Unassembled WGS sequence"/>
</dbReference>
<proteinExistence type="predicted"/>
<gene>
    <name evidence="2" type="ORF">GCM10023144_34340</name>
</gene>
<dbReference type="SUPFAM" id="SSF89796">
    <property type="entry name" value="CoA-transferase family III (CaiB/BaiF)"/>
    <property type="match status" value="1"/>
</dbReference>
<evidence type="ECO:0000256" key="1">
    <source>
        <dbReference type="ARBA" id="ARBA00022679"/>
    </source>
</evidence>
<protein>
    <submittedName>
        <fullName evidence="2">CoA transferase</fullName>
    </submittedName>
</protein>
<dbReference type="RefSeq" id="WP_345251099.1">
    <property type="nucleotide sequence ID" value="NZ_BAABFO010000018.1"/>
</dbReference>
<dbReference type="Gene3D" id="3.30.1540.10">
    <property type="entry name" value="formyl-coa transferase, domain 3"/>
    <property type="match status" value="1"/>
</dbReference>
<reference evidence="3" key="1">
    <citation type="journal article" date="2019" name="Int. J. Syst. Evol. Microbiol.">
        <title>The Global Catalogue of Microorganisms (GCM) 10K type strain sequencing project: providing services to taxonomists for standard genome sequencing and annotation.</title>
        <authorList>
            <consortium name="The Broad Institute Genomics Platform"/>
            <consortium name="The Broad Institute Genome Sequencing Center for Infectious Disease"/>
            <person name="Wu L."/>
            <person name="Ma J."/>
        </authorList>
    </citation>
    <scope>NUCLEOTIDE SEQUENCE [LARGE SCALE GENOMIC DNA]</scope>
    <source>
        <strain evidence="3">JCM 17666</strain>
    </source>
</reference>
<comment type="caution">
    <text evidence="2">The sequence shown here is derived from an EMBL/GenBank/DDBJ whole genome shotgun (WGS) entry which is preliminary data.</text>
</comment>
<sequence length="398" mass="42700">MSISFDPSRQGILRGVRVLDLSRLLAGNVASALLGDFGAEVIKVEPPQGDPLRAWKHDGVSLQWKTYGRNKRSIMLDLRAEAGRQAARALAAASDVLIENFRPGTLERMGMGPAALHEANPGLVIVRISGFGQTGPYAGRPGFGTIVEAMSGLASQNGFADREPVLPPLGFADKITGVYGAMAVSMALLARRAGQAQGQVIDLSLLEPVVSLLGVEATIYAATGHVNERCGSASNTTSPRNVYRCADERYIAVSGSMQSMAQRLFIAIGRPEMNDDPRFATNAARVRHRAEVDAIVGGWFAARTLAESLRAMDEADVTAGPVNEIPDVVADPHVREREVFVDVEDGELGQVKLYNVLPRLSETPGVWRYPAPDLGEHAREILSEIGYDPALIEQLAPA</sequence>
<organism evidence="2 3">
    <name type="scientific">Pigmentiphaga soli</name>
    <dbReference type="NCBI Taxonomy" id="1007095"/>
    <lineage>
        <taxon>Bacteria</taxon>
        <taxon>Pseudomonadati</taxon>
        <taxon>Pseudomonadota</taxon>
        <taxon>Betaproteobacteria</taxon>
        <taxon>Burkholderiales</taxon>
        <taxon>Alcaligenaceae</taxon>
        <taxon>Pigmentiphaga</taxon>
    </lineage>
</organism>
<dbReference type="InterPro" id="IPR023606">
    <property type="entry name" value="CoA-Trfase_III_dom_1_sf"/>
</dbReference>
<dbReference type="EMBL" id="BAABFO010000018">
    <property type="protein sequence ID" value="GAA4337931.1"/>
    <property type="molecule type" value="Genomic_DNA"/>
</dbReference>
<evidence type="ECO:0000313" key="3">
    <source>
        <dbReference type="Proteomes" id="UP001501671"/>
    </source>
</evidence>
<evidence type="ECO:0000313" key="2">
    <source>
        <dbReference type="EMBL" id="GAA4337931.1"/>
    </source>
</evidence>
<dbReference type="GO" id="GO:0016740">
    <property type="term" value="F:transferase activity"/>
    <property type="evidence" value="ECO:0007669"/>
    <property type="project" value="UniProtKB-KW"/>
</dbReference>
<dbReference type="Gene3D" id="3.40.50.10540">
    <property type="entry name" value="Crotonobetainyl-coa:carnitine coa-transferase, domain 1"/>
    <property type="match status" value="1"/>
</dbReference>
<dbReference type="InterPro" id="IPR003673">
    <property type="entry name" value="CoA-Trfase_fam_III"/>
</dbReference>
<dbReference type="PANTHER" id="PTHR48207:SF4">
    <property type="entry name" value="BLL6097 PROTEIN"/>
    <property type="match status" value="1"/>
</dbReference>
<keyword evidence="1 2" id="KW-0808">Transferase</keyword>
<dbReference type="InterPro" id="IPR050483">
    <property type="entry name" value="CoA-transferase_III_domain"/>
</dbReference>
<dbReference type="Pfam" id="PF02515">
    <property type="entry name" value="CoA_transf_3"/>
    <property type="match status" value="1"/>
</dbReference>
<accession>A0ABP8HDP8</accession>
<keyword evidence="3" id="KW-1185">Reference proteome</keyword>
<name>A0ABP8HDP8_9BURK</name>
<dbReference type="InterPro" id="IPR044855">
    <property type="entry name" value="CoA-Trfase_III_dom3_sf"/>
</dbReference>